<evidence type="ECO:0000256" key="2">
    <source>
        <dbReference type="ARBA" id="ARBA00010742"/>
    </source>
</evidence>
<feature type="signal peptide" evidence="4">
    <location>
        <begin position="1"/>
        <end position="21"/>
    </location>
</feature>
<dbReference type="GO" id="GO:0042597">
    <property type="term" value="C:periplasmic space"/>
    <property type="evidence" value="ECO:0007669"/>
    <property type="project" value="UniProtKB-SubCell"/>
</dbReference>
<dbReference type="GO" id="GO:0042918">
    <property type="term" value="P:alkanesulfonate transmembrane transport"/>
    <property type="evidence" value="ECO:0007669"/>
    <property type="project" value="TreeGrafter"/>
</dbReference>
<dbReference type="PANTHER" id="PTHR30024:SF47">
    <property type="entry name" value="TAURINE-BINDING PERIPLASMIC PROTEIN"/>
    <property type="match status" value="1"/>
</dbReference>
<feature type="chain" id="PRO_5016234273" evidence="4">
    <location>
        <begin position="22"/>
        <end position="351"/>
    </location>
</feature>
<dbReference type="SUPFAM" id="SSF53850">
    <property type="entry name" value="Periplasmic binding protein-like II"/>
    <property type="match status" value="1"/>
</dbReference>
<evidence type="ECO:0000256" key="3">
    <source>
        <dbReference type="ARBA" id="ARBA00022729"/>
    </source>
</evidence>
<evidence type="ECO:0000313" key="6">
    <source>
        <dbReference type="Proteomes" id="UP000247540"/>
    </source>
</evidence>
<organism evidence="5 6">
    <name type="scientific">Xylophilus ampelinus</name>
    <dbReference type="NCBI Taxonomy" id="54067"/>
    <lineage>
        <taxon>Bacteria</taxon>
        <taxon>Pseudomonadati</taxon>
        <taxon>Pseudomonadota</taxon>
        <taxon>Betaproteobacteria</taxon>
        <taxon>Burkholderiales</taxon>
        <taxon>Xylophilus</taxon>
    </lineage>
</organism>
<protein>
    <submittedName>
        <fullName evidence="5">NitT/TauT family transport system substrate-binding protein</fullName>
    </submittedName>
</protein>
<gene>
    <name evidence="5" type="ORF">DFQ15_10269</name>
</gene>
<dbReference type="Pfam" id="PF13379">
    <property type="entry name" value="NMT1_2"/>
    <property type="match status" value="1"/>
</dbReference>
<dbReference type="Gene3D" id="3.40.190.10">
    <property type="entry name" value="Periplasmic binding protein-like II"/>
    <property type="match status" value="2"/>
</dbReference>
<dbReference type="Proteomes" id="UP000247540">
    <property type="component" value="Unassembled WGS sequence"/>
</dbReference>
<reference evidence="5 6" key="1">
    <citation type="submission" date="2018-06" db="EMBL/GenBank/DDBJ databases">
        <title>Genomic Encyclopedia of Type Strains, Phase III (KMG-III): the genomes of soil and plant-associated and newly described type strains.</title>
        <authorList>
            <person name="Whitman W."/>
        </authorList>
    </citation>
    <scope>NUCLEOTIDE SEQUENCE [LARGE SCALE GENOMIC DNA]</scope>
    <source>
        <strain evidence="5 6">CECT 7646</strain>
    </source>
</reference>
<dbReference type="PANTHER" id="PTHR30024">
    <property type="entry name" value="ALIPHATIC SULFONATES-BINDING PROTEIN-RELATED"/>
    <property type="match status" value="1"/>
</dbReference>
<name>A0A318SPX5_9BURK</name>
<evidence type="ECO:0000256" key="1">
    <source>
        <dbReference type="ARBA" id="ARBA00004418"/>
    </source>
</evidence>
<dbReference type="EMBL" id="QJTC01000002">
    <property type="protein sequence ID" value="PYE79339.1"/>
    <property type="molecule type" value="Genomic_DNA"/>
</dbReference>
<comment type="subcellular location">
    <subcellularLocation>
        <location evidence="1">Periplasm</location>
    </subcellularLocation>
</comment>
<evidence type="ECO:0000256" key="4">
    <source>
        <dbReference type="SAM" id="SignalP"/>
    </source>
</evidence>
<keyword evidence="6" id="KW-1185">Reference proteome</keyword>
<evidence type="ECO:0000313" key="5">
    <source>
        <dbReference type="EMBL" id="PYE79339.1"/>
    </source>
</evidence>
<keyword evidence="3 4" id="KW-0732">Signal</keyword>
<comment type="caution">
    <text evidence="5">The sequence shown here is derived from an EMBL/GenBank/DDBJ whole genome shotgun (WGS) entry which is preliminary data.</text>
</comment>
<dbReference type="AlphaFoldDB" id="A0A318SPX5"/>
<sequence length="351" mass="36989">MRPSPALLLSRRGFCLSAALAAAGARVPALRAQSHREREKVTIAVGGKARFAYLPLTIAEQMGFFRAEGLEVEIRDFATGSQALQAVLSGIADVCSGAFEHTVSLQSKGKSFRSIVLQGRAPQIVLGASTRTLAGYRGRGDLQGRRIGIPAPGGASHMLATLVLARGGLKPGDAEFVALGTPSAAASALRAGRIDAVSVTDPVATMLEQKADIRVVCDTRTLKGTLDLFGGPMPAGCLHAPEDFVQKRGAAAQALVSAMVHALKWLQTAGPGDIVKTVPEPYLLGDRALYLTVFQKIREGYSPDGLVPGGGPETAVRAMAGFDPAVELGRIDMTRLYTNDFAQRAKERFQA</sequence>
<accession>A0A318SPX5</accession>
<proteinExistence type="inferred from homology"/>
<comment type="similarity">
    <text evidence="2">Belongs to the bacterial solute-binding protein SsuA/TauA family.</text>
</comment>